<dbReference type="PANTHER" id="PTHR11552">
    <property type="entry name" value="GLUCOSE-METHANOL-CHOLINE GMC OXIDOREDUCTASE"/>
    <property type="match status" value="1"/>
</dbReference>
<organism evidence="4 5">
    <name type="scientific">Elasticomyces elasticus</name>
    <dbReference type="NCBI Taxonomy" id="574655"/>
    <lineage>
        <taxon>Eukaryota</taxon>
        <taxon>Fungi</taxon>
        <taxon>Dikarya</taxon>
        <taxon>Ascomycota</taxon>
        <taxon>Pezizomycotina</taxon>
        <taxon>Dothideomycetes</taxon>
        <taxon>Dothideomycetidae</taxon>
        <taxon>Mycosphaerellales</taxon>
        <taxon>Teratosphaeriaceae</taxon>
        <taxon>Elasticomyces</taxon>
    </lineage>
</organism>
<comment type="similarity">
    <text evidence="1">Belongs to the GMC oxidoreductase family.</text>
</comment>
<evidence type="ECO:0000259" key="3">
    <source>
        <dbReference type="PROSITE" id="PS00624"/>
    </source>
</evidence>
<dbReference type="SUPFAM" id="SSF54373">
    <property type="entry name" value="FAD-linked reductases, C-terminal domain"/>
    <property type="match status" value="1"/>
</dbReference>
<dbReference type="InterPro" id="IPR007867">
    <property type="entry name" value="GMC_OxRtase_C"/>
</dbReference>
<accession>A0AAN8A2W0</accession>
<dbReference type="GO" id="GO:0050660">
    <property type="term" value="F:flavin adenine dinucleotide binding"/>
    <property type="evidence" value="ECO:0007669"/>
    <property type="project" value="InterPro"/>
</dbReference>
<gene>
    <name evidence="4" type="ORF">LTR97_003574</name>
</gene>
<evidence type="ECO:0000313" key="4">
    <source>
        <dbReference type="EMBL" id="KAK5702629.1"/>
    </source>
</evidence>
<dbReference type="InterPro" id="IPR012132">
    <property type="entry name" value="GMC_OxRdtase"/>
</dbReference>
<protein>
    <recommendedName>
        <fullName evidence="3">Glucose-methanol-choline oxidoreductase N-terminal domain-containing protein</fullName>
    </recommendedName>
</protein>
<dbReference type="Proteomes" id="UP001310594">
    <property type="component" value="Unassembled WGS sequence"/>
</dbReference>
<dbReference type="Pfam" id="PF05199">
    <property type="entry name" value="GMC_oxred_C"/>
    <property type="match status" value="1"/>
</dbReference>
<evidence type="ECO:0000313" key="5">
    <source>
        <dbReference type="Proteomes" id="UP001310594"/>
    </source>
</evidence>
<dbReference type="Gene3D" id="3.30.560.10">
    <property type="entry name" value="Glucose Oxidase, domain 3"/>
    <property type="match status" value="2"/>
</dbReference>
<reference evidence="4" key="1">
    <citation type="submission" date="2023-08" db="EMBL/GenBank/DDBJ databases">
        <title>Black Yeasts Isolated from many extreme environments.</title>
        <authorList>
            <person name="Coleine C."/>
            <person name="Stajich J.E."/>
            <person name="Selbmann L."/>
        </authorList>
    </citation>
    <scope>NUCLEOTIDE SEQUENCE</scope>
    <source>
        <strain evidence="4">CCFEE 5810</strain>
    </source>
</reference>
<keyword evidence="2" id="KW-0732">Signal</keyword>
<sequence length="736" mass="78658">MLAIALGALLLRLSQALPLNGPLLHEYDYIVVGGGVAGLTVASRLSQDPDVTVLLLEAGPADNHELFVEVPGMIGDGIGSIYDWNLSTVPQTALDGAPRSVPQGFGLGGSSLINGMLWNRGSIGDYDDFVSLGNPGWSWDDMMPYFQRSESYHPVASLELAMNFSIEANMSVHGTSGPVNVSFAHWFWGTSAVLFDALNELGVPTAYDPNMGQIAGASFLPLSLDPVTATRSTARRAYYDPVADRPNLWVSTGQHATQIFFQGMEANDNATVMTSQDNSLGQGIPSAPDIPGIFGGTSTLDVSRSGQPPTRLISRTLGSLLRWFRRATKRGLSPRQANGAEPMVPARLRAVGVEYAANSRRPRQTVNATREVIIAAGAFHSPQLLMLSGIGPAAVLQENNIPLNMDLPGVGSNLHDHGQVWTWYPYNNSAFSTPLEFITDPAFAEDAWTDYWANRTGPLTSGAFDGVAFPALAAITNGSTDIPDTASLQTASQYLANGTHSSILLGYARQLELLTTALADPTRASYEIVNSNTGALTVANMRPLSRGSVTINSSLPFDSPVIDPRYSSNPIDAQVLLAAIRFNERLIATESLSQLHPVHMYPPPHATDAEVLQWINTHMQTEYHPVGTCAMMPYQLGGVVSPELLVYGTSNLRVVDSSIIPILPAAHLEAVVYGIAEKAADIIKAASPRSSIPTSFSFSYDPLPATPSATSAVTENGEAAVVTHFVTVVATQTVYI</sequence>
<dbReference type="PANTHER" id="PTHR11552:SF115">
    <property type="entry name" value="DEHYDROGENASE XPTC-RELATED"/>
    <property type="match status" value="1"/>
</dbReference>
<comment type="caution">
    <text evidence="4">The sequence shown here is derived from an EMBL/GenBank/DDBJ whole genome shotgun (WGS) entry which is preliminary data.</text>
</comment>
<dbReference type="Pfam" id="PF00732">
    <property type="entry name" value="GMC_oxred_N"/>
    <property type="match status" value="2"/>
</dbReference>
<proteinExistence type="inferred from homology"/>
<dbReference type="EMBL" id="JAVRQU010000005">
    <property type="protein sequence ID" value="KAK5702629.1"/>
    <property type="molecule type" value="Genomic_DNA"/>
</dbReference>
<dbReference type="GO" id="GO:0016614">
    <property type="term" value="F:oxidoreductase activity, acting on CH-OH group of donors"/>
    <property type="evidence" value="ECO:0007669"/>
    <property type="project" value="InterPro"/>
</dbReference>
<dbReference type="AlphaFoldDB" id="A0AAN8A2W0"/>
<name>A0AAN8A2W0_9PEZI</name>
<feature type="domain" description="Glucose-methanol-choline oxidoreductase N-terminal" evidence="3">
    <location>
        <begin position="377"/>
        <end position="391"/>
    </location>
</feature>
<feature type="signal peptide" evidence="2">
    <location>
        <begin position="1"/>
        <end position="16"/>
    </location>
</feature>
<dbReference type="InterPro" id="IPR000172">
    <property type="entry name" value="GMC_OxRdtase_N"/>
</dbReference>
<dbReference type="InterPro" id="IPR036188">
    <property type="entry name" value="FAD/NAD-bd_sf"/>
</dbReference>
<evidence type="ECO:0000256" key="1">
    <source>
        <dbReference type="ARBA" id="ARBA00010790"/>
    </source>
</evidence>
<dbReference type="SUPFAM" id="SSF51905">
    <property type="entry name" value="FAD/NAD(P)-binding domain"/>
    <property type="match status" value="1"/>
</dbReference>
<evidence type="ECO:0000256" key="2">
    <source>
        <dbReference type="SAM" id="SignalP"/>
    </source>
</evidence>
<feature type="chain" id="PRO_5042963010" description="Glucose-methanol-choline oxidoreductase N-terminal domain-containing protein" evidence="2">
    <location>
        <begin position="17"/>
        <end position="736"/>
    </location>
</feature>
<dbReference type="PROSITE" id="PS00624">
    <property type="entry name" value="GMC_OXRED_2"/>
    <property type="match status" value="1"/>
</dbReference>
<dbReference type="Gene3D" id="3.50.50.60">
    <property type="entry name" value="FAD/NAD(P)-binding domain"/>
    <property type="match status" value="2"/>
</dbReference>
<dbReference type="GO" id="GO:0044550">
    <property type="term" value="P:secondary metabolite biosynthetic process"/>
    <property type="evidence" value="ECO:0007669"/>
    <property type="project" value="TreeGrafter"/>
</dbReference>